<organism evidence="2 3">
    <name type="scientific">Marinoscillum furvescens DSM 4134</name>
    <dbReference type="NCBI Taxonomy" id="1122208"/>
    <lineage>
        <taxon>Bacteria</taxon>
        <taxon>Pseudomonadati</taxon>
        <taxon>Bacteroidota</taxon>
        <taxon>Cytophagia</taxon>
        <taxon>Cytophagales</taxon>
        <taxon>Reichenbachiellaceae</taxon>
        <taxon>Marinoscillum</taxon>
    </lineage>
</organism>
<dbReference type="OrthoDB" id="850705at2"/>
<dbReference type="AlphaFoldDB" id="A0A3D9L1H0"/>
<feature type="domain" description="VLRF1" evidence="1">
    <location>
        <begin position="66"/>
        <end position="206"/>
    </location>
</feature>
<evidence type="ECO:0000313" key="3">
    <source>
        <dbReference type="Proteomes" id="UP000256779"/>
    </source>
</evidence>
<dbReference type="Proteomes" id="UP000256779">
    <property type="component" value="Unassembled WGS sequence"/>
</dbReference>
<comment type="caution">
    <text evidence="2">The sequence shown here is derived from an EMBL/GenBank/DDBJ whole genome shotgun (WGS) entry which is preliminary data.</text>
</comment>
<dbReference type="PROSITE" id="PS52044">
    <property type="entry name" value="VLRF1"/>
    <property type="match status" value="1"/>
</dbReference>
<name>A0A3D9L1H0_MARFU</name>
<reference evidence="2 3" key="1">
    <citation type="submission" date="2018-07" db="EMBL/GenBank/DDBJ databases">
        <title>Genomic Encyclopedia of Type Strains, Phase IV (KMG-IV): sequencing the most valuable type-strain genomes for metagenomic binning, comparative biology and taxonomic classification.</title>
        <authorList>
            <person name="Goeker M."/>
        </authorList>
    </citation>
    <scope>NUCLEOTIDE SEQUENCE [LARGE SCALE GENOMIC DNA]</scope>
    <source>
        <strain evidence="2 3">DSM 4134</strain>
    </source>
</reference>
<sequence>MDMLKRSLDHLYHDELLPLIQDAFEECSYDHGRHLINLSNENGSEIGYVRLPLHLQVTDDLQVVDHEAMSLYLAVESGNAAICLMDGTELEYHTTFSAYMTRKKQGFSQIKYLNKKGKSRAGSRVRLAETVTFFENINTTMVELMEDYAIDRLGLSCSTSLIPYLFQSKVPFPVDKKDSMLYKIPLHIPQSNFTNLKAAIDELSVPTVFYKAENESSVQEAFSF</sequence>
<accession>A0A3D9L1H0</accession>
<dbReference type="RefSeq" id="WP_115868434.1">
    <property type="nucleotide sequence ID" value="NZ_QREG01000011.1"/>
</dbReference>
<dbReference type="EMBL" id="QREG01000011">
    <property type="protein sequence ID" value="RED97906.1"/>
    <property type="molecule type" value="Genomic_DNA"/>
</dbReference>
<dbReference type="InterPro" id="IPR041175">
    <property type="entry name" value="VLRF1/Vms1"/>
</dbReference>
<protein>
    <recommendedName>
        <fullName evidence="1">VLRF1 domain-containing protein</fullName>
    </recommendedName>
</protein>
<evidence type="ECO:0000259" key="1">
    <source>
        <dbReference type="PROSITE" id="PS52044"/>
    </source>
</evidence>
<keyword evidence="3" id="KW-1185">Reference proteome</keyword>
<gene>
    <name evidence="2" type="ORF">C7460_11147</name>
</gene>
<proteinExistence type="predicted"/>
<dbReference type="Pfam" id="PF18826">
    <property type="entry name" value="bVLRF1"/>
    <property type="match status" value="1"/>
</dbReference>
<evidence type="ECO:0000313" key="2">
    <source>
        <dbReference type="EMBL" id="RED97906.1"/>
    </source>
</evidence>